<accession>A0A2K9MI83</accession>
<name>A0A2K9MI83_9RHOB</name>
<dbReference type="AlphaFoldDB" id="A0A2K9MI83"/>
<sequence length="168" mass="17614">MSLPDGLTRRGLLLGAGAWAGLALTGCALTPAYGPGGSGRALYGRVALRAPDDVDSFAMNGRMIERLGPENDAEFALDYRLTTASLAQGITRDEVTTRYSLNGTADFSLSRLDTGAVVAGGRVSSFTSYSAIGTSIATLSAERDAHERLMVMLADQIVTRLLASKLTP</sequence>
<dbReference type="EMBL" id="CP025583">
    <property type="protein sequence ID" value="AUM74736.1"/>
    <property type="molecule type" value="Genomic_DNA"/>
</dbReference>
<organism evidence="1 2">
    <name type="scientific">Paracoccus jeotgali</name>
    <dbReference type="NCBI Taxonomy" id="2065379"/>
    <lineage>
        <taxon>Bacteria</taxon>
        <taxon>Pseudomonadati</taxon>
        <taxon>Pseudomonadota</taxon>
        <taxon>Alphaproteobacteria</taxon>
        <taxon>Rhodobacterales</taxon>
        <taxon>Paracoccaceae</taxon>
        <taxon>Paracoccus</taxon>
    </lineage>
</organism>
<dbReference type="KEGG" id="paru:CYR75_10985"/>
<proteinExistence type="predicted"/>
<dbReference type="InterPro" id="IPR007485">
    <property type="entry name" value="LPS_assembly_LptE"/>
</dbReference>
<gene>
    <name evidence="1" type="ORF">CYR75_10985</name>
</gene>
<dbReference type="GO" id="GO:0043165">
    <property type="term" value="P:Gram-negative-bacterium-type cell outer membrane assembly"/>
    <property type="evidence" value="ECO:0007669"/>
    <property type="project" value="InterPro"/>
</dbReference>
<evidence type="ECO:0000313" key="2">
    <source>
        <dbReference type="Proteomes" id="UP000234882"/>
    </source>
</evidence>
<dbReference type="InterPro" id="IPR006311">
    <property type="entry name" value="TAT_signal"/>
</dbReference>
<keyword evidence="2" id="KW-1185">Reference proteome</keyword>
<reference evidence="2" key="1">
    <citation type="submission" date="2017-12" db="EMBL/GenBank/DDBJ databases">
        <title>Genomic analysis of Paracoccus sp. CBA4604.</title>
        <authorList>
            <person name="Roh S.W."/>
            <person name="Kim J.Y."/>
            <person name="Kim J.S."/>
        </authorList>
    </citation>
    <scope>NUCLEOTIDE SEQUENCE [LARGE SCALE GENOMIC DNA]</scope>
    <source>
        <strain evidence="2">CBA4604</strain>
    </source>
</reference>
<dbReference type="OrthoDB" id="7629596at2"/>
<protein>
    <recommendedName>
        <fullName evidence="3">LPS-assembly lipoprotein</fullName>
    </recommendedName>
</protein>
<dbReference type="RefSeq" id="WP_101500081.1">
    <property type="nucleotide sequence ID" value="NZ_CP025583.1"/>
</dbReference>
<dbReference type="Pfam" id="PF04390">
    <property type="entry name" value="LptE"/>
    <property type="match status" value="1"/>
</dbReference>
<dbReference type="Proteomes" id="UP000234882">
    <property type="component" value="Chromosome"/>
</dbReference>
<dbReference type="PROSITE" id="PS51318">
    <property type="entry name" value="TAT"/>
    <property type="match status" value="1"/>
</dbReference>
<dbReference type="Gene3D" id="3.30.160.150">
    <property type="entry name" value="Lipoprotein like domain"/>
    <property type="match status" value="1"/>
</dbReference>
<evidence type="ECO:0008006" key="3">
    <source>
        <dbReference type="Google" id="ProtNLM"/>
    </source>
</evidence>
<dbReference type="GO" id="GO:0019867">
    <property type="term" value="C:outer membrane"/>
    <property type="evidence" value="ECO:0007669"/>
    <property type="project" value="InterPro"/>
</dbReference>
<evidence type="ECO:0000313" key="1">
    <source>
        <dbReference type="EMBL" id="AUM74736.1"/>
    </source>
</evidence>